<dbReference type="InterPro" id="IPR018164">
    <property type="entry name" value="Ala-tRNA-synth_IIc_N"/>
</dbReference>
<keyword evidence="3" id="KW-0479">Metal-binding</keyword>
<protein>
    <submittedName>
        <fullName evidence="6">Alanyl-tRNA editing protein</fullName>
    </submittedName>
</protein>
<evidence type="ECO:0000313" key="6">
    <source>
        <dbReference type="EMBL" id="MCU4971713.1"/>
    </source>
</evidence>
<dbReference type="PROSITE" id="PS50860">
    <property type="entry name" value="AA_TRNA_LIGASE_II_ALA"/>
    <property type="match status" value="1"/>
</dbReference>
<comment type="cofactor">
    <cofactor evidence="1">
        <name>Zn(2+)</name>
        <dbReference type="ChEBI" id="CHEBI:29105"/>
    </cofactor>
</comment>
<comment type="subcellular location">
    <subcellularLocation>
        <location evidence="2">Cytoplasm</location>
    </subcellularLocation>
</comment>
<dbReference type="SMART" id="SM00863">
    <property type="entry name" value="tRNA_SAD"/>
    <property type="match status" value="1"/>
</dbReference>
<dbReference type="InterPro" id="IPR051335">
    <property type="entry name" value="Alanyl-tRNA_Editing_Enzymes"/>
</dbReference>
<organism evidence="6 7">
    <name type="scientific">Natronoglomus mannanivorans</name>
    <dbReference type="NCBI Taxonomy" id="2979990"/>
    <lineage>
        <taxon>Archaea</taxon>
        <taxon>Methanobacteriati</taxon>
        <taxon>Methanobacteriota</taxon>
        <taxon>Stenosarchaea group</taxon>
        <taxon>Halobacteria</taxon>
        <taxon>Halobacteriales</taxon>
        <taxon>Natrialbaceae</taxon>
        <taxon>Natronoglomus</taxon>
    </lineage>
</organism>
<evidence type="ECO:0000256" key="2">
    <source>
        <dbReference type="ARBA" id="ARBA00004496"/>
    </source>
</evidence>
<keyword evidence="4" id="KW-0862">Zinc</keyword>
<evidence type="ECO:0000259" key="5">
    <source>
        <dbReference type="PROSITE" id="PS50860"/>
    </source>
</evidence>
<dbReference type="PANTHER" id="PTHR43462">
    <property type="entry name" value="ALANYL-TRNA EDITING PROTEIN"/>
    <property type="match status" value="1"/>
</dbReference>
<dbReference type="PANTHER" id="PTHR43462:SF1">
    <property type="entry name" value="ALANYL-TRNA EDITING PROTEIN AARSD1"/>
    <property type="match status" value="1"/>
</dbReference>
<proteinExistence type="predicted"/>
<keyword evidence="7" id="KW-1185">Reference proteome</keyword>
<evidence type="ECO:0000313" key="7">
    <source>
        <dbReference type="Proteomes" id="UP001320972"/>
    </source>
</evidence>
<dbReference type="InterPro" id="IPR018165">
    <property type="entry name" value="Ala-tRNA-synth_IIc_core"/>
</dbReference>
<dbReference type="Proteomes" id="UP001320972">
    <property type="component" value="Unassembled WGS sequence"/>
</dbReference>
<gene>
    <name evidence="6" type="ORF">OB955_03045</name>
</gene>
<accession>A0ABT2Q9W5</accession>
<feature type="domain" description="Alanyl-transfer RNA synthetases family profile" evidence="5">
    <location>
        <begin position="1"/>
        <end position="241"/>
    </location>
</feature>
<comment type="caution">
    <text evidence="6">The sequence shown here is derived from an EMBL/GenBank/DDBJ whole genome shotgun (WGS) entry which is preliminary data.</text>
</comment>
<reference evidence="6 7" key="1">
    <citation type="submission" date="2022-09" db="EMBL/GenBank/DDBJ databases">
        <title>Enrichment on poylsaccharides allowed isolation of novel metabolic and taxonomic groups of Haloarchaea.</title>
        <authorList>
            <person name="Sorokin D.Y."/>
            <person name="Elcheninov A.G."/>
            <person name="Khizhniak T.V."/>
            <person name="Kolganova T.V."/>
            <person name="Kublanov I.V."/>
        </authorList>
    </citation>
    <scope>NUCLEOTIDE SEQUENCE [LARGE SCALE GENOMIC DNA]</scope>
    <source>
        <strain evidence="6 7">AArc-m2/3/4</strain>
    </source>
</reference>
<dbReference type="Pfam" id="PF01411">
    <property type="entry name" value="tRNA-synt_2c"/>
    <property type="match status" value="1"/>
</dbReference>
<dbReference type="Gene3D" id="2.40.30.130">
    <property type="match status" value="1"/>
</dbReference>
<evidence type="ECO:0000256" key="3">
    <source>
        <dbReference type="ARBA" id="ARBA00022723"/>
    </source>
</evidence>
<dbReference type="InterPro" id="IPR018163">
    <property type="entry name" value="Thr/Ala-tRNA-synth_IIc_edit"/>
</dbReference>
<evidence type="ECO:0000256" key="4">
    <source>
        <dbReference type="ARBA" id="ARBA00022833"/>
    </source>
</evidence>
<dbReference type="Pfam" id="PF07973">
    <property type="entry name" value="tRNA_SAD"/>
    <property type="match status" value="1"/>
</dbReference>
<dbReference type="SUPFAM" id="SSF50447">
    <property type="entry name" value="Translation proteins"/>
    <property type="match status" value="1"/>
</dbReference>
<evidence type="ECO:0000256" key="1">
    <source>
        <dbReference type="ARBA" id="ARBA00001947"/>
    </source>
</evidence>
<dbReference type="InterPro" id="IPR012947">
    <property type="entry name" value="tRNA_SAD"/>
</dbReference>
<dbReference type="RefSeq" id="WP_338006923.1">
    <property type="nucleotide sequence ID" value="NZ_JAOPKB010000001.1"/>
</dbReference>
<dbReference type="EMBL" id="JAOPKB010000001">
    <property type="protein sequence ID" value="MCU4971713.1"/>
    <property type="molecule type" value="Genomic_DNA"/>
</dbReference>
<dbReference type="Gene3D" id="3.30.980.10">
    <property type="entry name" value="Threonyl-trna Synthetase, Chain A, domain 2"/>
    <property type="match status" value="1"/>
</dbReference>
<dbReference type="InterPro" id="IPR009000">
    <property type="entry name" value="Transl_B-barrel_sf"/>
</dbReference>
<name>A0ABT2Q9W5_9EURY</name>
<sequence>MTELRYLPDADDVTTFTATVTEATQEYVVLEGTYFYPEGGGQPADRGTLEWDGGRATVGNVRKDHGEVRHDLESLEGEPPEPGTTVEGTIDAERRRDLSRMHTAQHVVSRLVLEEFGATTAGNQIHVDRSRIDFEPADFDGDDLERIQRLSNEAIERDYAVTKADRPRDAVEAAVDEGRSLLEMIPDHVDPLRVVDIEDFDMCPCGGTHVDRLGEIGRIEITDRTSKGENVERLEFELRDS</sequence>
<dbReference type="SUPFAM" id="SSF55186">
    <property type="entry name" value="ThrRS/AlaRS common domain"/>
    <property type="match status" value="1"/>
</dbReference>